<gene>
    <name evidence="2" type="ORF">FSB73_20835</name>
</gene>
<accession>A0A5B8VQQ8</accession>
<organism evidence="2 3">
    <name type="scientific">Arachidicoccus ginsenosidivorans</name>
    <dbReference type="NCBI Taxonomy" id="496057"/>
    <lineage>
        <taxon>Bacteria</taxon>
        <taxon>Pseudomonadati</taxon>
        <taxon>Bacteroidota</taxon>
        <taxon>Chitinophagia</taxon>
        <taxon>Chitinophagales</taxon>
        <taxon>Chitinophagaceae</taxon>
        <taxon>Arachidicoccus</taxon>
    </lineage>
</organism>
<keyword evidence="3" id="KW-1185">Reference proteome</keyword>
<protein>
    <recommendedName>
        <fullName evidence="4">Transposase</fullName>
    </recommendedName>
</protein>
<name>A0A5B8VQQ8_9BACT</name>
<dbReference type="EMBL" id="CP042434">
    <property type="protein sequence ID" value="QEC73749.1"/>
    <property type="molecule type" value="Genomic_DNA"/>
</dbReference>
<comment type="similarity">
    <text evidence="1">Belongs to the UPF0236 family.</text>
</comment>
<evidence type="ECO:0000313" key="3">
    <source>
        <dbReference type="Proteomes" id="UP000321291"/>
    </source>
</evidence>
<dbReference type="InterPro" id="IPR009620">
    <property type="entry name" value="UPF0236"/>
</dbReference>
<dbReference type="Pfam" id="PF06782">
    <property type="entry name" value="UPF0236"/>
    <property type="match status" value="1"/>
</dbReference>
<evidence type="ECO:0000256" key="1">
    <source>
        <dbReference type="ARBA" id="ARBA00006539"/>
    </source>
</evidence>
<evidence type="ECO:0008006" key="4">
    <source>
        <dbReference type="Google" id="ProtNLM"/>
    </source>
</evidence>
<evidence type="ECO:0000313" key="2">
    <source>
        <dbReference type="EMBL" id="QEC73749.1"/>
    </source>
</evidence>
<dbReference type="Proteomes" id="UP000321291">
    <property type="component" value="Chromosome"/>
</dbReference>
<sequence>MEAHIDEIPKKKRVFLCDGATWIWNRVEDSYQDSVQIVDYFHAKEHLSDVVSPILTKQEKSGWLKGQEAHLFQDDVQAVIKELNRLKKIQPKQEDLLEREINYFTKHEHRMQYGSFRKKGYLIGSGPIESAHRKVIQQRLKLSGQRWTMAGLQAMVTLRVAYLSGEWPLLIDLIKKAS</sequence>
<dbReference type="AlphaFoldDB" id="A0A5B8VQQ8"/>
<reference evidence="2 3" key="1">
    <citation type="journal article" date="2017" name="Int. J. Syst. Evol. Microbiol.">
        <title>Arachidicoccus ginsenosidivorans sp. nov., with ginsenoside-converting activity isolated from ginseng cultivating soil.</title>
        <authorList>
            <person name="Siddiqi M.Z."/>
            <person name="Aslam Z."/>
            <person name="Im W.T."/>
        </authorList>
    </citation>
    <scope>NUCLEOTIDE SEQUENCE [LARGE SCALE GENOMIC DNA]</scope>
    <source>
        <strain evidence="2 3">Gsoil 809</strain>
    </source>
</reference>
<proteinExistence type="inferred from homology"/>
<dbReference type="OrthoDB" id="943850at2"/>
<dbReference type="KEGG" id="agi:FSB73_20835"/>